<evidence type="ECO:0000256" key="1">
    <source>
        <dbReference type="ARBA" id="ARBA00022729"/>
    </source>
</evidence>
<dbReference type="InterPro" id="IPR009048">
    <property type="entry name" value="A-macroglobulin_rcpt-bd"/>
</dbReference>
<dbReference type="SMART" id="SM01419">
    <property type="entry name" value="Thiol-ester_cl"/>
    <property type="match status" value="1"/>
</dbReference>
<dbReference type="SUPFAM" id="SSF48239">
    <property type="entry name" value="Terpenoid cyclases/Protein prenyltransferases"/>
    <property type="match status" value="1"/>
</dbReference>
<dbReference type="InterPro" id="IPR011626">
    <property type="entry name" value="Alpha-macroglobulin_TED"/>
</dbReference>
<dbReference type="InterPro" id="IPR011625">
    <property type="entry name" value="A2M_N_BRD"/>
</dbReference>
<name>A0AAV2HZM4_LYMST</name>
<dbReference type="Gene3D" id="2.60.40.1930">
    <property type="match status" value="2"/>
</dbReference>
<dbReference type="SMART" id="SM01360">
    <property type="entry name" value="A2M"/>
    <property type="match status" value="1"/>
</dbReference>
<evidence type="ECO:0000256" key="2">
    <source>
        <dbReference type="ARBA" id="ARBA00022966"/>
    </source>
</evidence>
<dbReference type="PROSITE" id="PS00477">
    <property type="entry name" value="ALPHA_2_MACROGLOBULIN"/>
    <property type="match status" value="1"/>
</dbReference>
<feature type="domain" description="Alpha-macroglobulin receptor-binding" evidence="7">
    <location>
        <begin position="1267"/>
        <end position="1354"/>
    </location>
</feature>
<dbReference type="InterPro" id="IPR008930">
    <property type="entry name" value="Terpenoid_cyclase/PrenylTrfase"/>
</dbReference>
<dbReference type="SMART" id="SM01361">
    <property type="entry name" value="A2M_recep"/>
    <property type="match status" value="1"/>
</dbReference>
<proteinExistence type="predicted"/>
<dbReference type="Gene3D" id="2.20.130.20">
    <property type="match status" value="2"/>
</dbReference>
<dbReference type="SMART" id="SM01359">
    <property type="entry name" value="A2M_N_2"/>
    <property type="match status" value="1"/>
</dbReference>
<dbReference type="Pfam" id="PF00207">
    <property type="entry name" value="A2M"/>
    <property type="match status" value="1"/>
</dbReference>
<evidence type="ECO:0000259" key="7">
    <source>
        <dbReference type="SMART" id="SM01361"/>
    </source>
</evidence>
<feature type="domain" description="Alpha-2-macroglobulin" evidence="6">
    <location>
        <begin position="615"/>
        <end position="706"/>
    </location>
</feature>
<dbReference type="InterPro" id="IPR041555">
    <property type="entry name" value="MG3"/>
</dbReference>
<keyword evidence="9" id="KW-1185">Reference proteome</keyword>
<dbReference type="Gene3D" id="2.60.40.10">
    <property type="entry name" value="Immunoglobulins"/>
    <property type="match status" value="1"/>
</dbReference>
<evidence type="ECO:0000313" key="8">
    <source>
        <dbReference type="EMBL" id="CAL1539762.1"/>
    </source>
</evidence>
<sequence>MTSDLKVLRNESKDIYITDAKGNKIRQWLDIQDQNGYGVVELTFQLADNTPLGDWTIEVIMRGITESKTFSVENYVLPKFEVEVTPLAIALLYDPTLPVTVTAKYTFGKPVTKGRVDVLIQMSYNWYATRPSIKLSGQLNQDGQYQFEVSTKQLTDLVRTTVNYEGVSLQWYPIDIIANVTEQDTGRVQSSTKTVQYYESPLKINFLDISPSSFKPGLTYAGYIEIKKQDDTPFTPTEFSKMRVRVNVTYEVPLTEKELEEQRKQYATEDTVDEANSTSSNSTTLTQAKYIRPPYFWYPQTKTLVMELAQPLLTPTEQGWITVSFDVPLAASSVNIEARCLEPFENEVTYKYVKKMMSPTNSFLQLKAPTVKPKIGDSVTIRAEATDVITTLTCQIYSKGQLALSDVKTAPAGSKTVDYTFTITQAMSLKVNIICFYIRDENSEFVVDAVAIGVDGLFEKPVTIQFNETTVKPGQEVKVTLKGEPESIFFTGANDKSVLLLKSGHDITTDRVQEELMEYDGFGGGIGWRYMFMCGWPSYISGENAADVFNGVSVIVLSDGLISNERPVYNRGRGDDRVMYMNEAAPGAPEASGAKGGGAQSTLPPVKVRKFFPETWLWDLKISNSNGQVEYTVTAPDTITSFVATAFSVHPTYGLSVAKDPAVVTVFRDLFISLDTASSIIKGEDYCFKCTVFSYYKGELPVLLTLDKSDSFSNIHVKRDGDQILLAKESLSYSYFLGYLEENDIVTSTFCVTLNVIGDITIKMSALTNVPGLSDALEQNITVKPEGVPRTTSRAFLVDLSSGVWNQTVPISFPAAAVEGSQSIVVNCAGSMLGPQIKNFRDLLRMPYGCGEQNMLNFAPNIFLTKLMLVLNKTFSDVLEQAKEFMLIGYQKEIMYEHQSTGGFSTFGCHKDACDNASLWLTAFITKCFSQAKQLYAIYPDGMDVDSSILQRSITFMLKQQNENGSFTEHGRVFHKEMQGGSAEGEALTAYTLIALYEADKAVGNNSSTAVSVGTITDGIRQGEKFLRSRLPYLTDPYDICLVAYTLHLINSQGKDEIFNKMERIAINGDGLKYWKRPTKVQTDVYSWSASAESISIEATSYALLTYALRNTESTEGLPIVRWLSQNRGPNGGFISTQDTVIGLQALSTVVAKLYSNLDIPMTISVSHEKSDGQTTVEQFHVNKANELLLQSIYIDFKNNAPKSVSIKAVTDDGRQGPSAIVTEVVMYYNIKDETKAQVYDMDYQLVTQGNNIELTVIIRTKSTEESSMTILEVELFPSYSPDTDVLTANKNISLVEISGDKLNLYFNAGGINTSGVTVKIPMAQTSGVLAKALSRSIRVYNYYNPSEEVTKTYSLEAQPNFCKAVGDYGVCGIGQA</sequence>
<dbReference type="Pfam" id="PF07678">
    <property type="entry name" value="TED_complement"/>
    <property type="match status" value="1"/>
</dbReference>
<dbReference type="Gene3D" id="1.50.10.20">
    <property type="match status" value="1"/>
</dbReference>
<keyword evidence="1" id="KW-0732">Signal</keyword>
<dbReference type="InterPro" id="IPR047565">
    <property type="entry name" value="Alpha-macroglob_thiol-ester_cl"/>
</dbReference>
<dbReference type="SUPFAM" id="SSF49410">
    <property type="entry name" value="Alpha-macroglobulin receptor domain"/>
    <property type="match status" value="1"/>
</dbReference>
<dbReference type="EMBL" id="CAXITT010000354">
    <property type="protein sequence ID" value="CAL1539762.1"/>
    <property type="molecule type" value="Genomic_DNA"/>
</dbReference>
<dbReference type="InterPro" id="IPR036595">
    <property type="entry name" value="A-macroglobulin_rcpt-bd_sf"/>
</dbReference>
<feature type="domain" description="Alpha-2-macroglobulin bait region" evidence="5">
    <location>
        <begin position="364"/>
        <end position="501"/>
    </location>
</feature>
<evidence type="ECO:0000259" key="5">
    <source>
        <dbReference type="SMART" id="SM01359"/>
    </source>
</evidence>
<evidence type="ECO:0000256" key="4">
    <source>
        <dbReference type="SAM" id="MobiDB-lite"/>
    </source>
</evidence>
<comment type="caution">
    <text evidence="8">The sequence shown here is derived from an EMBL/GenBank/DDBJ whole genome shotgun (WGS) entry which is preliminary data.</text>
</comment>
<dbReference type="Pfam" id="PF07703">
    <property type="entry name" value="A2M_BRD"/>
    <property type="match status" value="1"/>
</dbReference>
<dbReference type="Proteomes" id="UP001497497">
    <property type="component" value="Unassembled WGS sequence"/>
</dbReference>
<accession>A0AAV2HZM4</accession>
<dbReference type="GO" id="GO:0004866">
    <property type="term" value="F:endopeptidase inhibitor activity"/>
    <property type="evidence" value="ECO:0007669"/>
    <property type="project" value="InterPro"/>
</dbReference>
<dbReference type="InterPro" id="IPR050473">
    <property type="entry name" value="A2M/Complement_sys"/>
</dbReference>
<dbReference type="InterPro" id="IPR019742">
    <property type="entry name" value="MacrogloblnA2_CS"/>
</dbReference>
<dbReference type="InterPro" id="IPR013783">
    <property type="entry name" value="Ig-like_fold"/>
</dbReference>
<dbReference type="PANTHER" id="PTHR11412">
    <property type="entry name" value="MACROGLOBULIN / COMPLEMENT"/>
    <property type="match status" value="1"/>
</dbReference>
<dbReference type="Gene3D" id="2.60.40.1940">
    <property type="match status" value="1"/>
</dbReference>
<dbReference type="PANTHER" id="PTHR11412:SF136">
    <property type="entry name" value="CD109 ANTIGEN"/>
    <property type="match status" value="1"/>
</dbReference>
<protein>
    <submittedName>
        <fullName evidence="8">Uncharacterized protein</fullName>
    </submittedName>
</protein>
<evidence type="ECO:0000256" key="3">
    <source>
        <dbReference type="ARBA" id="ARBA00023157"/>
    </source>
</evidence>
<keyword evidence="2" id="KW-0882">Thioester bond</keyword>
<keyword evidence="3" id="KW-1015">Disulfide bond</keyword>
<gene>
    <name evidence="8" type="ORF">GSLYS_00013495001</name>
</gene>
<dbReference type="Pfam" id="PF07677">
    <property type="entry name" value="A2M_recep"/>
    <property type="match status" value="1"/>
</dbReference>
<organism evidence="8 9">
    <name type="scientific">Lymnaea stagnalis</name>
    <name type="common">Great pond snail</name>
    <name type="synonym">Helix stagnalis</name>
    <dbReference type="NCBI Taxonomy" id="6523"/>
    <lineage>
        <taxon>Eukaryota</taxon>
        <taxon>Metazoa</taxon>
        <taxon>Spiralia</taxon>
        <taxon>Lophotrochozoa</taxon>
        <taxon>Mollusca</taxon>
        <taxon>Gastropoda</taxon>
        <taxon>Heterobranchia</taxon>
        <taxon>Euthyneura</taxon>
        <taxon>Panpulmonata</taxon>
        <taxon>Hygrophila</taxon>
        <taxon>Lymnaeoidea</taxon>
        <taxon>Lymnaeidae</taxon>
        <taxon>Lymnaea</taxon>
    </lineage>
</organism>
<dbReference type="GO" id="GO:0005615">
    <property type="term" value="C:extracellular space"/>
    <property type="evidence" value="ECO:0007669"/>
    <property type="project" value="InterPro"/>
</dbReference>
<evidence type="ECO:0000313" key="9">
    <source>
        <dbReference type="Proteomes" id="UP001497497"/>
    </source>
</evidence>
<dbReference type="Gene3D" id="2.60.120.1540">
    <property type="match status" value="1"/>
</dbReference>
<evidence type="ECO:0000259" key="6">
    <source>
        <dbReference type="SMART" id="SM01360"/>
    </source>
</evidence>
<dbReference type="Pfam" id="PF17791">
    <property type="entry name" value="MG3"/>
    <property type="match status" value="1"/>
</dbReference>
<dbReference type="Gene3D" id="2.60.40.690">
    <property type="entry name" value="Alpha-macroglobulin, receptor-binding domain"/>
    <property type="match status" value="1"/>
</dbReference>
<dbReference type="InterPro" id="IPR001599">
    <property type="entry name" value="Macroglobln_a2"/>
</dbReference>
<reference evidence="8 9" key="1">
    <citation type="submission" date="2024-04" db="EMBL/GenBank/DDBJ databases">
        <authorList>
            <consortium name="Genoscope - CEA"/>
            <person name="William W."/>
        </authorList>
    </citation>
    <scope>NUCLEOTIDE SEQUENCE [LARGE SCALE GENOMIC DNA]</scope>
</reference>
<feature type="region of interest" description="Disordered" evidence="4">
    <location>
        <begin position="260"/>
        <end position="283"/>
    </location>
</feature>